<dbReference type="InterPro" id="IPR004447">
    <property type="entry name" value="Peptidase_S41A"/>
</dbReference>
<organism evidence="9 10">
    <name type="scientific">Paludisphaera mucosa</name>
    <dbReference type="NCBI Taxonomy" id="3030827"/>
    <lineage>
        <taxon>Bacteria</taxon>
        <taxon>Pseudomonadati</taxon>
        <taxon>Planctomycetota</taxon>
        <taxon>Planctomycetia</taxon>
        <taxon>Isosphaerales</taxon>
        <taxon>Isosphaeraceae</taxon>
        <taxon>Paludisphaera</taxon>
    </lineage>
</organism>
<evidence type="ECO:0000313" key="9">
    <source>
        <dbReference type="EMBL" id="MDG3005283.1"/>
    </source>
</evidence>
<evidence type="ECO:0000313" key="10">
    <source>
        <dbReference type="Proteomes" id="UP001216907"/>
    </source>
</evidence>
<dbReference type="SUPFAM" id="SSF52096">
    <property type="entry name" value="ClpP/crotonase"/>
    <property type="match status" value="1"/>
</dbReference>
<evidence type="ECO:0000256" key="6">
    <source>
        <dbReference type="SAM" id="MobiDB-lite"/>
    </source>
</evidence>
<keyword evidence="10" id="KW-1185">Reference proteome</keyword>
<dbReference type="Pfam" id="PF03572">
    <property type="entry name" value="Peptidase_S41"/>
    <property type="match status" value="1"/>
</dbReference>
<gene>
    <name evidence="9" type="ORF">PZE19_15950</name>
</gene>
<dbReference type="CDD" id="cd07560">
    <property type="entry name" value="Peptidase_S41_CPP"/>
    <property type="match status" value="1"/>
</dbReference>
<dbReference type="PANTHER" id="PTHR32060:SF30">
    <property type="entry name" value="CARBOXY-TERMINAL PROCESSING PROTEASE CTPA"/>
    <property type="match status" value="1"/>
</dbReference>
<dbReference type="InterPro" id="IPR029045">
    <property type="entry name" value="ClpP/crotonase-like_dom_sf"/>
</dbReference>
<dbReference type="InterPro" id="IPR036034">
    <property type="entry name" value="PDZ_sf"/>
</dbReference>
<evidence type="ECO:0000256" key="2">
    <source>
        <dbReference type="ARBA" id="ARBA00022670"/>
    </source>
</evidence>
<sequence>MSRRRRIFLALAAAAVLSPLCWLASGTRAAKPKDEMLELYGLFVDAVEKVEANYVRPVNRKELLESALEGMLQNLDQHSSYINMGEWQQFRKQIEGKFGGIGIQVGIDHDTGRLRVIAPMVNTPAYEAGILAGDLILEIDGHSTEGMSSDKAVETLTGRPGTEVELNVLHEGSEQPTPIKLSRAVIEVPSVLGERREKDGSWDFMLDKDKKIGYIRITNFMQSTGDEVRKALDKLKDEGARAVVLDLRDDPGGLLSAAVEVSDLFLDKGDIVSTKGRNTIPKSYVAQQDSPYESLPMAVLVNGNSASASEIVSAALQDHKRAVVVGSRSYGKGSVQNILELEDGNSVLKLTVASYHRPSGENIHRFRDAKASDKWGVTPDPGMEVKLTPAEYRDWFLARRGRDLPALAKLNAAKKPVEAKSDAEKAQDNKEKVETKDVPKDEKPPADPTKPEPPKAATPPEGAPPFVDKVLDKALEVLKGKLDAPAPAEEKKAA</sequence>
<dbReference type="SMART" id="SM00228">
    <property type="entry name" value="PDZ"/>
    <property type="match status" value="1"/>
</dbReference>
<evidence type="ECO:0000259" key="8">
    <source>
        <dbReference type="PROSITE" id="PS50106"/>
    </source>
</evidence>
<keyword evidence="2 5" id="KW-0645">Protease</keyword>
<feature type="signal peptide" evidence="7">
    <location>
        <begin position="1"/>
        <end position="24"/>
    </location>
</feature>
<dbReference type="Gene3D" id="3.30.750.44">
    <property type="match status" value="1"/>
</dbReference>
<dbReference type="InterPro" id="IPR001478">
    <property type="entry name" value="PDZ"/>
</dbReference>
<dbReference type="Pfam" id="PF00595">
    <property type="entry name" value="PDZ"/>
    <property type="match status" value="1"/>
</dbReference>
<dbReference type="InterPro" id="IPR005151">
    <property type="entry name" value="Tail-specific_protease"/>
</dbReference>
<feature type="domain" description="PDZ" evidence="8">
    <location>
        <begin position="87"/>
        <end position="156"/>
    </location>
</feature>
<dbReference type="Proteomes" id="UP001216907">
    <property type="component" value="Unassembled WGS sequence"/>
</dbReference>
<dbReference type="Gene3D" id="2.30.42.10">
    <property type="match status" value="1"/>
</dbReference>
<keyword evidence="4 5" id="KW-0720">Serine protease</keyword>
<evidence type="ECO:0000256" key="3">
    <source>
        <dbReference type="ARBA" id="ARBA00022801"/>
    </source>
</evidence>
<reference evidence="9 10" key="1">
    <citation type="submission" date="2023-03" db="EMBL/GenBank/DDBJ databases">
        <title>Paludisphaera mucosa sp. nov. a novel planctomycete from northern fen.</title>
        <authorList>
            <person name="Ivanova A."/>
        </authorList>
    </citation>
    <scope>NUCLEOTIDE SEQUENCE [LARGE SCALE GENOMIC DNA]</scope>
    <source>
        <strain evidence="9 10">Pla2</strain>
    </source>
</reference>
<dbReference type="EMBL" id="JARRAG010000002">
    <property type="protein sequence ID" value="MDG3005283.1"/>
    <property type="molecule type" value="Genomic_DNA"/>
</dbReference>
<evidence type="ECO:0000256" key="4">
    <source>
        <dbReference type="ARBA" id="ARBA00022825"/>
    </source>
</evidence>
<dbReference type="PANTHER" id="PTHR32060">
    <property type="entry name" value="TAIL-SPECIFIC PROTEASE"/>
    <property type="match status" value="1"/>
</dbReference>
<keyword evidence="3 5" id="KW-0378">Hydrolase</keyword>
<dbReference type="SMART" id="SM00245">
    <property type="entry name" value="TSPc"/>
    <property type="match status" value="1"/>
</dbReference>
<protein>
    <submittedName>
        <fullName evidence="9">S41 family peptidase</fullName>
    </submittedName>
</protein>
<comment type="similarity">
    <text evidence="1 5">Belongs to the peptidase S41A family.</text>
</comment>
<dbReference type="RefSeq" id="WP_277861628.1">
    <property type="nucleotide sequence ID" value="NZ_JARRAG010000002.1"/>
</dbReference>
<dbReference type="NCBIfam" id="TIGR00225">
    <property type="entry name" value="prc"/>
    <property type="match status" value="1"/>
</dbReference>
<dbReference type="CDD" id="cd06782">
    <property type="entry name" value="cpPDZ_CPP-like"/>
    <property type="match status" value="1"/>
</dbReference>
<feature type="chain" id="PRO_5046469281" evidence="7">
    <location>
        <begin position="25"/>
        <end position="494"/>
    </location>
</feature>
<feature type="region of interest" description="Disordered" evidence="6">
    <location>
        <begin position="413"/>
        <end position="470"/>
    </location>
</feature>
<dbReference type="PROSITE" id="PS50106">
    <property type="entry name" value="PDZ"/>
    <property type="match status" value="1"/>
</dbReference>
<feature type="compositionally biased region" description="Pro residues" evidence="6">
    <location>
        <begin position="454"/>
        <end position="463"/>
    </location>
</feature>
<feature type="compositionally biased region" description="Basic and acidic residues" evidence="6">
    <location>
        <begin position="415"/>
        <end position="453"/>
    </location>
</feature>
<dbReference type="Gene3D" id="3.90.226.10">
    <property type="entry name" value="2-enoyl-CoA Hydratase, Chain A, domain 1"/>
    <property type="match status" value="1"/>
</dbReference>
<evidence type="ECO:0000256" key="7">
    <source>
        <dbReference type="SAM" id="SignalP"/>
    </source>
</evidence>
<proteinExistence type="inferred from homology"/>
<comment type="caution">
    <text evidence="9">The sequence shown here is derived from an EMBL/GenBank/DDBJ whole genome shotgun (WGS) entry which is preliminary data.</text>
</comment>
<accession>A0ABT6FCG8</accession>
<evidence type="ECO:0000256" key="1">
    <source>
        <dbReference type="ARBA" id="ARBA00009179"/>
    </source>
</evidence>
<name>A0ABT6FCG8_9BACT</name>
<keyword evidence="7" id="KW-0732">Signal</keyword>
<dbReference type="SUPFAM" id="SSF50156">
    <property type="entry name" value="PDZ domain-like"/>
    <property type="match status" value="1"/>
</dbReference>
<evidence type="ECO:0000256" key="5">
    <source>
        <dbReference type="RuleBase" id="RU004404"/>
    </source>
</evidence>